<name>A0A5P2ALI2_STRVZ</name>
<feature type="transmembrane region" description="Helical" evidence="1">
    <location>
        <begin position="36"/>
        <end position="57"/>
    </location>
</feature>
<protein>
    <submittedName>
        <fullName evidence="2">Uncharacterized protein</fullName>
    </submittedName>
</protein>
<proteinExistence type="predicted"/>
<accession>A0A5P2ALI2</accession>
<dbReference type="Proteomes" id="UP000324106">
    <property type="component" value="Chromosome"/>
</dbReference>
<organism evidence="2 3">
    <name type="scientific">Streptomyces venezuelae</name>
    <dbReference type="NCBI Taxonomy" id="54571"/>
    <lineage>
        <taxon>Bacteria</taxon>
        <taxon>Bacillati</taxon>
        <taxon>Actinomycetota</taxon>
        <taxon>Actinomycetes</taxon>
        <taxon>Kitasatosporales</taxon>
        <taxon>Streptomycetaceae</taxon>
        <taxon>Streptomyces</taxon>
    </lineage>
</organism>
<dbReference type="AlphaFoldDB" id="A0A5P2ALI2"/>
<gene>
    <name evidence="2" type="ORF">DEJ46_04580</name>
</gene>
<evidence type="ECO:0000256" key="1">
    <source>
        <dbReference type="SAM" id="Phobius"/>
    </source>
</evidence>
<sequence>MPSRNAGRDFLESPGGLVLCLVWHGWTAMSSVTPTWVRIGAGILAVASLVLLVRTLASRPRTPRPTHAEAAATDT</sequence>
<evidence type="ECO:0000313" key="3">
    <source>
        <dbReference type="Proteomes" id="UP000324106"/>
    </source>
</evidence>
<keyword evidence="1" id="KW-0812">Transmembrane</keyword>
<keyword evidence="1" id="KW-1133">Transmembrane helix</keyword>
<reference evidence="2 3" key="1">
    <citation type="submission" date="2018-05" db="EMBL/GenBank/DDBJ databases">
        <title>Streptomyces venezuelae.</title>
        <authorList>
            <person name="Kim W."/>
            <person name="Lee N."/>
            <person name="Cho B.-K."/>
        </authorList>
    </citation>
    <scope>NUCLEOTIDE SEQUENCE [LARGE SCALE GENOMIC DNA]</scope>
    <source>
        <strain evidence="2 3">ATCC 15068</strain>
    </source>
</reference>
<dbReference type="EMBL" id="CP029194">
    <property type="protein sequence ID" value="QES18460.1"/>
    <property type="molecule type" value="Genomic_DNA"/>
</dbReference>
<evidence type="ECO:0000313" key="2">
    <source>
        <dbReference type="EMBL" id="QES18460.1"/>
    </source>
</evidence>
<keyword evidence="1" id="KW-0472">Membrane</keyword>